<protein>
    <recommendedName>
        <fullName evidence="1">RNase H type-1 domain-containing protein</fullName>
    </recommendedName>
</protein>
<dbReference type="Gene3D" id="3.30.420.10">
    <property type="entry name" value="Ribonuclease H-like superfamily/Ribonuclease H"/>
    <property type="match status" value="1"/>
</dbReference>
<dbReference type="GO" id="GO:0004523">
    <property type="term" value="F:RNA-DNA hybrid ribonuclease activity"/>
    <property type="evidence" value="ECO:0007669"/>
    <property type="project" value="InterPro"/>
</dbReference>
<dbReference type="GO" id="GO:0003676">
    <property type="term" value="F:nucleic acid binding"/>
    <property type="evidence" value="ECO:0007669"/>
    <property type="project" value="InterPro"/>
</dbReference>
<name>A0A6C0KP45_9ZZZZ</name>
<evidence type="ECO:0000313" key="2">
    <source>
        <dbReference type="EMBL" id="QHU19409.1"/>
    </source>
</evidence>
<feature type="domain" description="RNase H type-1" evidence="1">
    <location>
        <begin position="19"/>
        <end position="126"/>
    </location>
</feature>
<dbReference type="SUPFAM" id="SSF53098">
    <property type="entry name" value="Ribonuclease H-like"/>
    <property type="match status" value="1"/>
</dbReference>
<evidence type="ECO:0000259" key="1">
    <source>
        <dbReference type="Pfam" id="PF13456"/>
    </source>
</evidence>
<reference evidence="2" key="1">
    <citation type="journal article" date="2020" name="Nature">
        <title>Giant virus diversity and host interactions through global metagenomics.</title>
        <authorList>
            <person name="Schulz F."/>
            <person name="Roux S."/>
            <person name="Paez-Espino D."/>
            <person name="Jungbluth S."/>
            <person name="Walsh D.A."/>
            <person name="Denef V.J."/>
            <person name="McMahon K.D."/>
            <person name="Konstantinidis K.T."/>
            <person name="Eloe-Fadrosh E.A."/>
            <person name="Kyrpides N.C."/>
            <person name="Woyke T."/>
        </authorList>
    </citation>
    <scope>NUCLEOTIDE SEQUENCE</scope>
    <source>
        <strain evidence="2">GVMAG-S-3300013014-104</strain>
    </source>
</reference>
<dbReference type="InterPro" id="IPR036397">
    <property type="entry name" value="RNaseH_sf"/>
</dbReference>
<accession>A0A6C0KP45</accession>
<dbReference type="AlphaFoldDB" id="A0A6C0KP45"/>
<dbReference type="Pfam" id="PF13456">
    <property type="entry name" value="RVT_3"/>
    <property type="match status" value="1"/>
</dbReference>
<dbReference type="InterPro" id="IPR012337">
    <property type="entry name" value="RNaseH-like_sf"/>
</dbReference>
<organism evidence="2">
    <name type="scientific">viral metagenome</name>
    <dbReference type="NCBI Taxonomy" id="1070528"/>
    <lineage>
        <taxon>unclassified sequences</taxon>
        <taxon>metagenomes</taxon>
        <taxon>organismal metagenomes</taxon>
    </lineage>
</organism>
<sequence length="141" mass="16445">MLLKKNQQKIYPICEYVLNFNGYINSSKLNSIGLVLYKNNEEVWGQSRYIGSNLLFEEIYYHALIIGLEHAIDDNIKILSVCCDNIIIIKQINNLLKVDSKLLLLLLEKINDLKKSFKYIDFNYINDTKRANELSKIALEK</sequence>
<dbReference type="InterPro" id="IPR002156">
    <property type="entry name" value="RNaseH_domain"/>
</dbReference>
<proteinExistence type="predicted"/>
<dbReference type="EMBL" id="MN740949">
    <property type="protein sequence ID" value="QHU19409.1"/>
    <property type="molecule type" value="Genomic_DNA"/>
</dbReference>